<keyword evidence="9" id="KW-1185">Reference proteome</keyword>
<dbReference type="RefSeq" id="XP_024336813.1">
    <property type="nucleotide sequence ID" value="XM_024482815.1"/>
</dbReference>
<dbReference type="Proteomes" id="UP000194127">
    <property type="component" value="Unassembled WGS sequence"/>
</dbReference>
<evidence type="ECO:0000313" key="8">
    <source>
        <dbReference type="EMBL" id="OSX60019.1"/>
    </source>
</evidence>
<feature type="compositionally biased region" description="Basic and acidic residues" evidence="6">
    <location>
        <begin position="330"/>
        <end position="345"/>
    </location>
</feature>
<dbReference type="GO" id="GO:0007030">
    <property type="term" value="P:Golgi organization"/>
    <property type="evidence" value="ECO:0007669"/>
    <property type="project" value="TreeGrafter"/>
</dbReference>
<dbReference type="OrthoDB" id="3318at2759"/>
<keyword evidence="4" id="KW-0472">Membrane</keyword>
<keyword evidence="3" id="KW-0333">Golgi apparatus</keyword>
<dbReference type="GO" id="GO:0000139">
    <property type="term" value="C:Golgi membrane"/>
    <property type="evidence" value="ECO:0007669"/>
    <property type="project" value="UniProtKB-SubCell"/>
</dbReference>
<organism evidence="8 9">
    <name type="scientific">Postia placenta MAD-698-R-SB12</name>
    <dbReference type="NCBI Taxonomy" id="670580"/>
    <lineage>
        <taxon>Eukaryota</taxon>
        <taxon>Fungi</taxon>
        <taxon>Dikarya</taxon>
        <taxon>Basidiomycota</taxon>
        <taxon>Agaricomycotina</taxon>
        <taxon>Agaricomycetes</taxon>
        <taxon>Polyporales</taxon>
        <taxon>Adustoporiaceae</taxon>
        <taxon>Rhodonia</taxon>
    </lineage>
</organism>
<comment type="subcellular location">
    <subcellularLocation>
        <location evidence="1">Golgi apparatus membrane</location>
    </subcellularLocation>
</comment>
<dbReference type="InterPro" id="IPR036034">
    <property type="entry name" value="PDZ_sf"/>
</dbReference>
<name>A0A1X6MUL4_9APHY</name>
<protein>
    <recommendedName>
        <fullName evidence="7">PDZ GRASP-type domain-containing protein</fullName>
    </recommendedName>
</protein>
<feature type="compositionally biased region" description="Acidic residues" evidence="6">
    <location>
        <begin position="355"/>
        <end position="368"/>
    </location>
</feature>
<dbReference type="InterPro" id="IPR007583">
    <property type="entry name" value="GRASP55_65"/>
</dbReference>
<feature type="domain" description="PDZ GRASP-type" evidence="7">
    <location>
        <begin position="132"/>
        <end position="221"/>
    </location>
</feature>
<evidence type="ECO:0000259" key="7">
    <source>
        <dbReference type="PROSITE" id="PS51865"/>
    </source>
</evidence>
<dbReference type="PANTHER" id="PTHR12893">
    <property type="entry name" value="GOLGI REASSEMBLY STACKING PROTEIN GRASP"/>
    <property type="match status" value="1"/>
</dbReference>
<dbReference type="Pfam" id="PF04495">
    <property type="entry name" value="GRASP55_65"/>
    <property type="match status" value="2"/>
</dbReference>
<dbReference type="EMBL" id="KZ110601">
    <property type="protein sequence ID" value="OSX60019.1"/>
    <property type="molecule type" value="Genomic_DNA"/>
</dbReference>
<feature type="region of interest" description="Disordered" evidence="6">
    <location>
        <begin position="91"/>
        <end position="112"/>
    </location>
</feature>
<feature type="region of interest" description="Disordered" evidence="6">
    <location>
        <begin position="287"/>
        <end position="478"/>
    </location>
</feature>
<evidence type="ECO:0000256" key="3">
    <source>
        <dbReference type="ARBA" id="ARBA00023034"/>
    </source>
</evidence>
<dbReference type="AlphaFoldDB" id="A0A1X6MUL4"/>
<evidence type="ECO:0000313" key="9">
    <source>
        <dbReference type="Proteomes" id="UP000194127"/>
    </source>
</evidence>
<dbReference type="PROSITE" id="PS51865">
    <property type="entry name" value="PDZ_GRASP"/>
    <property type="match status" value="2"/>
</dbReference>
<evidence type="ECO:0000256" key="1">
    <source>
        <dbReference type="ARBA" id="ARBA00004394"/>
    </source>
</evidence>
<dbReference type="FunFam" id="2.30.42.10:FF:000026">
    <property type="entry name" value="Golgi reassembly stacking protein 2"/>
    <property type="match status" value="1"/>
</dbReference>
<evidence type="ECO:0000256" key="6">
    <source>
        <dbReference type="SAM" id="MobiDB-lite"/>
    </source>
</evidence>
<dbReference type="GeneID" id="36327764"/>
<evidence type="ECO:0000256" key="4">
    <source>
        <dbReference type="ARBA" id="ARBA00023136"/>
    </source>
</evidence>
<reference evidence="8 9" key="1">
    <citation type="submission" date="2017-04" db="EMBL/GenBank/DDBJ databases">
        <title>Genome Sequence of the Model Brown-Rot Fungus Postia placenta SB12.</title>
        <authorList>
            <consortium name="DOE Joint Genome Institute"/>
            <person name="Gaskell J."/>
            <person name="Kersten P."/>
            <person name="Larrondo L.F."/>
            <person name="Canessa P."/>
            <person name="Martinez D."/>
            <person name="Hibbett D."/>
            <person name="Schmoll M."/>
            <person name="Kubicek C.P."/>
            <person name="Martinez A.T."/>
            <person name="Yadav J."/>
            <person name="Master E."/>
            <person name="Magnuson J.K."/>
            <person name="James T."/>
            <person name="Yaver D."/>
            <person name="Berka R."/>
            <person name="Labutti K."/>
            <person name="Lipzen A."/>
            <person name="Aerts A."/>
            <person name="Barry K."/>
            <person name="Henrissat B."/>
            <person name="Blanchette R."/>
            <person name="Grigoriev I."/>
            <person name="Cullen D."/>
        </authorList>
    </citation>
    <scope>NUCLEOTIDE SEQUENCE [LARGE SCALE GENOMIC DNA]</scope>
    <source>
        <strain evidence="8 9">MAD-698-R-SB12</strain>
    </source>
</reference>
<keyword evidence="5" id="KW-0862">Zinc</keyword>
<dbReference type="InterPro" id="IPR024958">
    <property type="entry name" value="GRASP_PDZ"/>
</dbReference>
<feature type="compositionally biased region" description="Acidic residues" evidence="6">
    <location>
        <begin position="456"/>
        <end position="465"/>
    </location>
</feature>
<sequence length="478" mass="52458">MGAGQSTDASSQTPSRALHVLRVTPSSPASQTSIEPFFDFVVGHQGDNFSANKTVDAGQLEKIVEGHEGRTLNLLVWNSKSQQTRVVPITPSRDWSLPQSNIPDPQEPEAERKPSLLGLSMRMCEPEFALDNVWHVLDVLEGSPAESAGLVPFGDWIIGWSGGVLSAEGDFYDVVEAHVEKPLRVFVYSFDFDTIREVVLVPNRHWGGEGLLGCVFGFGLLHRIPPLPVDREPGSMPPELAEYPDEYEEQELFVPADLHSEPEGPELSEDEMRWQHEEWLRQSSASDYEYEHEPANETSSAYASGSEFEHVRASSGSEHSPIMYTDEEEHTPVEHDAPEQQKHTPDPPANPTSEAEAESELEPEDEPEPQPTPVVHVTPVRAASFGTPRASTPTPRALGSFMNGIGISPRTHSWSEGRAQGRMFDRSDWDASARAGLNEGGRGDDRDETVSVADTDATETTEVDSEVTSQAGSLTSID</sequence>
<keyword evidence="5" id="KW-0479">Metal-binding</keyword>
<evidence type="ECO:0000256" key="2">
    <source>
        <dbReference type="ARBA" id="ARBA00022737"/>
    </source>
</evidence>
<dbReference type="SUPFAM" id="SSF50156">
    <property type="entry name" value="PDZ domain-like"/>
    <property type="match status" value="1"/>
</dbReference>
<dbReference type="Gene3D" id="2.30.42.10">
    <property type="match status" value="2"/>
</dbReference>
<dbReference type="PANTHER" id="PTHR12893:SF0">
    <property type="entry name" value="GRASP65"/>
    <property type="match status" value="1"/>
</dbReference>
<dbReference type="GO" id="GO:0046872">
    <property type="term" value="F:metal ion binding"/>
    <property type="evidence" value="ECO:0007669"/>
    <property type="project" value="UniProtKB-KW"/>
</dbReference>
<feature type="binding site" evidence="5">
    <location>
        <position position="19"/>
    </location>
    <ligand>
        <name>Zn(2+)</name>
        <dbReference type="ChEBI" id="CHEBI:29105"/>
    </ligand>
</feature>
<keyword evidence="2" id="KW-0677">Repeat</keyword>
<proteinExistence type="predicted"/>
<gene>
    <name evidence="8" type="ORF">POSPLADRAFT_1075428</name>
</gene>
<evidence type="ECO:0000256" key="5">
    <source>
        <dbReference type="PIRSR" id="PIRSR607583-1"/>
    </source>
</evidence>
<dbReference type="STRING" id="670580.A0A1X6MUL4"/>
<feature type="binding site" evidence="5">
    <location>
        <position position="124"/>
    </location>
    <ligand>
        <name>Zn(2+)</name>
        <dbReference type="ChEBI" id="CHEBI:29105"/>
    </ligand>
</feature>
<accession>A0A1X6MUL4</accession>
<feature type="domain" description="PDZ GRASP-type" evidence="7">
    <location>
        <begin position="16"/>
        <end position="126"/>
    </location>
</feature>